<organism evidence="2 3">
    <name type="scientific">Xanthomonas campestris pv. phaseoli</name>
    <dbReference type="NCBI Taxonomy" id="317013"/>
    <lineage>
        <taxon>Bacteria</taxon>
        <taxon>Pseudomonadati</taxon>
        <taxon>Pseudomonadota</taxon>
        <taxon>Gammaproteobacteria</taxon>
        <taxon>Lysobacterales</taxon>
        <taxon>Lysobacteraceae</taxon>
        <taxon>Xanthomonas</taxon>
    </lineage>
</organism>
<feature type="region of interest" description="Disordered" evidence="1">
    <location>
        <begin position="88"/>
        <end position="136"/>
    </location>
</feature>
<comment type="caution">
    <text evidence="2">The sequence shown here is derived from an EMBL/GenBank/DDBJ whole genome shotgun (WGS) entry which is preliminary data.</text>
</comment>
<feature type="compositionally biased region" description="Low complexity" evidence="1">
    <location>
        <begin position="49"/>
        <end position="62"/>
    </location>
</feature>
<name>A0ABY1TPF4_XANCH</name>
<feature type="compositionally biased region" description="Low complexity" evidence="1">
    <location>
        <begin position="120"/>
        <end position="136"/>
    </location>
</feature>
<dbReference type="Proteomes" id="UP000234181">
    <property type="component" value="Unassembled WGS sequence"/>
</dbReference>
<gene>
    <name evidence="2" type="ORF">XAP6984_1090057</name>
</gene>
<feature type="region of interest" description="Disordered" evidence="1">
    <location>
        <begin position="49"/>
        <end position="72"/>
    </location>
</feature>
<dbReference type="EMBL" id="OCYT01000012">
    <property type="protein sequence ID" value="SON75960.1"/>
    <property type="molecule type" value="Genomic_DNA"/>
</dbReference>
<keyword evidence="3" id="KW-1185">Reference proteome</keyword>
<feature type="compositionally biased region" description="Basic residues" evidence="1">
    <location>
        <begin position="224"/>
        <end position="237"/>
    </location>
</feature>
<feature type="compositionally biased region" description="Basic residues" evidence="1">
    <location>
        <begin position="101"/>
        <end position="117"/>
    </location>
</feature>
<feature type="region of interest" description="Disordered" evidence="1">
    <location>
        <begin position="207"/>
        <end position="266"/>
    </location>
</feature>
<evidence type="ECO:0000256" key="1">
    <source>
        <dbReference type="SAM" id="MobiDB-lite"/>
    </source>
</evidence>
<proteinExistence type="predicted"/>
<accession>A0ABY1TPF4</accession>
<evidence type="ECO:0000313" key="2">
    <source>
        <dbReference type="EMBL" id="SON75960.1"/>
    </source>
</evidence>
<evidence type="ECO:0000313" key="3">
    <source>
        <dbReference type="Proteomes" id="UP000234181"/>
    </source>
</evidence>
<sequence length="433" mass="45285">MLRATCGQFLSAIRWRNGFHCCSSVASAFPAARRAELVRCRAGRALGHPSAQPAARYRAPARSGLPGACSARQRRRLPAGAGRCGITAVTGRRRGADRGGRLARRRASGARDGRRRGTRDGQTGSPAAAPQRPARQCRTCRHRQHAGCRNGVAGRCGPARAVGRRLSRPDHAAAGLSAPFGYGHHPQRRARAAGELRAALVPAGLGLRTPGLAQPARGPDRSGGRHRRAVRSPRIARRATPALAQGDRRSAVSVPGAGASGRHGPGIGRAHPALAGCIAGRWSRALLAGSWCAEHARAGSQPVVAGPAVRRDCAGQSPARLDPGAGRVAHAAGPAAAVRSATRPSRAVLGWLAARSSSECGMGTRGFRAPVPHAWRLRRRFAGDSQTPADTWQALGKLGHSAHEGDVKIAGADARHVVGCAGQRRHAVQVRRR</sequence>
<protein>
    <submittedName>
        <fullName evidence="2">Uncharacterized protein</fullName>
    </submittedName>
</protein>
<reference evidence="2 3" key="1">
    <citation type="submission" date="2017-10" db="EMBL/GenBank/DDBJ databases">
        <authorList>
            <person name="Regsiter A."/>
            <person name="William W."/>
        </authorList>
    </citation>
    <scope>NUCLEOTIDE SEQUENCE [LARGE SCALE GENOMIC DNA]</scope>
    <source>
        <strain evidence="2 3">CFBP6984</strain>
    </source>
</reference>